<dbReference type="AlphaFoldDB" id="A0AAP2DNC0"/>
<dbReference type="GO" id="GO:0016491">
    <property type="term" value="F:oxidoreductase activity"/>
    <property type="evidence" value="ECO:0007669"/>
    <property type="project" value="InterPro"/>
</dbReference>
<comment type="caution">
    <text evidence="1">The sequence shown here is derived from an EMBL/GenBank/DDBJ whole genome shotgun (WGS) entry which is preliminary data.</text>
</comment>
<accession>A0AAP2DNC0</accession>
<proteinExistence type="predicted"/>
<dbReference type="EMBL" id="JAHESF010000025">
    <property type="protein sequence ID" value="MBT1699461.1"/>
    <property type="molecule type" value="Genomic_DNA"/>
</dbReference>
<dbReference type="Gene3D" id="3.30.365.10">
    <property type="entry name" value="Aldehyde oxidase/xanthine dehydrogenase, molybdopterin binding domain"/>
    <property type="match status" value="1"/>
</dbReference>
<evidence type="ECO:0000313" key="1">
    <source>
        <dbReference type="EMBL" id="MBT1699461.1"/>
    </source>
</evidence>
<name>A0AAP2DNC0_9BACT</name>
<dbReference type="Proteomes" id="UP001319200">
    <property type="component" value="Unassembled WGS sequence"/>
</dbReference>
<organism evidence="1 2">
    <name type="scientific">Chryseosolibacter histidini</name>
    <dbReference type="NCBI Taxonomy" id="2782349"/>
    <lineage>
        <taxon>Bacteria</taxon>
        <taxon>Pseudomonadati</taxon>
        <taxon>Bacteroidota</taxon>
        <taxon>Cytophagia</taxon>
        <taxon>Cytophagales</taxon>
        <taxon>Chryseotaleaceae</taxon>
        <taxon>Chryseosolibacter</taxon>
    </lineage>
</organism>
<sequence length="155" mass="17437">MKNSVQITVFREAEGTPSVRFETIGEERYALVFYGRSNVTLYVPDAPQGKLKYLGQALIVSRHLCIDFRYVSVQTVPHASIIADDTASLSMVKALKHLCNALNTYFTERAAFYWDISPADCHIKDAYISTAHHKIAYYQLLEIDAAICGETRKVA</sequence>
<protein>
    <submittedName>
        <fullName evidence="1">Uncharacterized protein</fullName>
    </submittedName>
</protein>
<dbReference type="RefSeq" id="WP_254167435.1">
    <property type="nucleotide sequence ID" value="NZ_JAHESF010000025.1"/>
</dbReference>
<keyword evidence="2" id="KW-1185">Reference proteome</keyword>
<gene>
    <name evidence="1" type="ORF">KK083_21365</name>
</gene>
<dbReference type="InterPro" id="IPR037165">
    <property type="entry name" value="AldOxase/xan_DH_Mopterin-bd_sf"/>
</dbReference>
<evidence type="ECO:0000313" key="2">
    <source>
        <dbReference type="Proteomes" id="UP001319200"/>
    </source>
</evidence>
<dbReference type="SUPFAM" id="SSF56003">
    <property type="entry name" value="Molybdenum cofactor-binding domain"/>
    <property type="match status" value="1"/>
</dbReference>
<reference evidence="1 2" key="1">
    <citation type="submission" date="2021-05" db="EMBL/GenBank/DDBJ databases">
        <title>A Polyphasic approach of four new species of the genus Ohtaekwangia: Ohtaekwangia histidinii sp. nov., Ohtaekwangia cretensis sp. nov., Ohtaekwangia indiensis sp. nov., Ohtaekwangia reichenbachii sp. nov. from diverse environment.</title>
        <authorList>
            <person name="Octaviana S."/>
        </authorList>
    </citation>
    <scope>NUCLEOTIDE SEQUENCE [LARGE SCALE GENOMIC DNA]</scope>
    <source>
        <strain evidence="1 2">PWU4</strain>
    </source>
</reference>